<dbReference type="EMBL" id="JACWMX010000006">
    <property type="protein sequence ID" value="MBD1394616.1"/>
    <property type="molecule type" value="Genomic_DNA"/>
</dbReference>
<keyword evidence="1" id="KW-0732">Signal</keyword>
<feature type="signal peptide" evidence="1">
    <location>
        <begin position="1"/>
        <end position="19"/>
    </location>
</feature>
<reference evidence="2" key="1">
    <citation type="submission" date="2020-09" db="EMBL/GenBank/DDBJ databases">
        <title>Novel species of Mucilaginibacter isolated from a glacier on the Tibetan Plateau.</title>
        <authorList>
            <person name="Liu Q."/>
            <person name="Xin Y.-H."/>
        </authorList>
    </citation>
    <scope>NUCLEOTIDE SEQUENCE</scope>
    <source>
        <strain evidence="2">ZB1P21</strain>
    </source>
</reference>
<comment type="caution">
    <text evidence="2">The sequence shown here is derived from an EMBL/GenBank/DDBJ whole genome shotgun (WGS) entry which is preliminary data.</text>
</comment>
<proteinExistence type="predicted"/>
<evidence type="ECO:0000256" key="1">
    <source>
        <dbReference type="SAM" id="SignalP"/>
    </source>
</evidence>
<protein>
    <recommendedName>
        <fullName evidence="4">Autotransporter-associated beta strand protein</fullName>
    </recommendedName>
</protein>
<evidence type="ECO:0000313" key="3">
    <source>
        <dbReference type="Proteomes" id="UP000619078"/>
    </source>
</evidence>
<dbReference type="Proteomes" id="UP000619078">
    <property type="component" value="Unassembled WGS sequence"/>
</dbReference>
<keyword evidence="3" id="KW-1185">Reference proteome</keyword>
<organism evidence="2 3">
    <name type="scientific">Mucilaginibacter glaciei</name>
    <dbReference type="NCBI Taxonomy" id="2772109"/>
    <lineage>
        <taxon>Bacteria</taxon>
        <taxon>Pseudomonadati</taxon>
        <taxon>Bacteroidota</taxon>
        <taxon>Sphingobacteriia</taxon>
        <taxon>Sphingobacteriales</taxon>
        <taxon>Sphingobacteriaceae</taxon>
        <taxon>Mucilaginibacter</taxon>
    </lineage>
</organism>
<name>A0A926S7E2_9SPHI</name>
<feature type="chain" id="PRO_5036735950" description="Autotransporter-associated beta strand protein" evidence="1">
    <location>
        <begin position="20"/>
        <end position="1317"/>
    </location>
</feature>
<evidence type="ECO:0008006" key="4">
    <source>
        <dbReference type="Google" id="ProtNLM"/>
    </source>
</evidence>
<accession>A0A926S7E2</accession>
<dbReference type="RefSeq" id="WP_191164357.1">
    <property type="nucleotide sequence ID" value="NZ_JACWMX010000006.1"/>
</dbReference>
<evidence type="ECO:0000313" key="2">
    <source>
        <dbReference type="EMBL" id="MBD1394616.1"/>
    </source>
</evidence>
<sequence length="1317" mass="136911">MKKLLYTLILMLYAVGLRAQDIPPNAPTAISPNFTWYKKITAGDTSFFAYSNGNWVNFARRNWVKKYVDSISANKANLLGGNSFTGLNIFQDLGARTIGLSSYGGSLIPGDISAGNLKVSSFNNGPFLGLTTYRNSTAKFRAGEVAGGGSYVIQKNIGFGSENWVNVFKTDSTAVTASNGLMQVGSDIQLGGNLTQNTTIEALNKVFTISGGNARGNFIFQARAPAGNAGDPDELPLIDLGVNTSTSISGLSVFPSATSIYTISPTTGQQSGISSDLSIVDQLNSKGLHYTDNYRSNFTDLSLVDKGYVDSLNMAYAKLSGGNTFDGLQIFNNGFNTPFNSYSTFLGQAQFNDFAFFEKNLQLQQQSAIRFSSIYTAGRDAYISHTDDGINPVALRFSVGSSAYSTPNKVGAFTLATTDDFISLVPYSGATNNLNLGGNALVLGSSTQVGSNPSTPWGGQIAPGSVSMNITTYGRNGLKIAGAITGNEIASFNDLNGNADNPGIIFRVPTHLLSNFLIDGNTSLNGNVNFTNGPTVHFDNPAYVGKILSVDGSGYLQAASDEDYAKVNADNGFNGTQKITGNNGTAINVITGATNLKQTGVDGYFLASGGGNFDVNKTGANINLTGTVNLNGEMRLSGGDFNIDGRNIYTNGSIFINSSPVYSLASNDARYQSAGSYLLTTGGTLTGDLILPSITPTNALSAAPKGYIDNLLTGITWKNAVRVKTTGNITLSGTQTVDGIALVAGNRVLVGSQTAPAQNGIYLVATGAWTRVSDADESAELEQATVLVTVGTANKNTQWTYIGRSAPVIGTDPIYFGQISGAGTYTNGSFLSLSGNVFDANLTAFDGRYEILSNKKTTLTNSSTDYPSTSAVTSALTGYVPTARTVAGFPLTSNVTLAAHTMGYGFLGGNYTGATAINTAIDTAGAVVSRLNLASQMPLKLSKTDTTAMLGTIVHKAIDETITGTKTLTKTLKGISFENSSNANFSSVSTTATGTVISRNVADGNIPLIVNNVSGSSFIQQWQQNGTGVAGINTNGTFYLNGFSNTATTNNAYLILPTTGAVISRNQADANPALIVNLSNAGATGNIQQWQSSAGAVAVLNNVGSFSTTGRINIGSTASPQALFQMSNTAYSSGSAFSTLGLASRQDNITLNSFAATTTSAFAAVNSLGIATLTANNNQTIGTTATLYIAGAPVLSNAAGGTLTTTNGAYALWVNGGNAYFGSSMISNGPILQNVANAYTSGSYSTLVRNASGRYETIDLTAFNSTTTALSSANLNSTYPSAALGFRVICGNITAGGMVYLKYAASTWLAIAAPVQP</sequence>
<gene>
    <name evidence="2" type="ORF">IDJ76_16005</name>
</gene>